<gene>
    <name evidence="2" type="ORF">SAMN05216490_2938</name>
</gene>
<keyword evidence="3" id="KW-1185">Reference proteome</keyword>
<protein>
    <submittedName>
        <fullName evidence="2">Uncharacterized protein</fullName>
    </submittedName>
</protein>
<keyword evidence="1" id="KW-0812">Transmembrane</keyword>
<keyword evidence="1" id="KW-1133">Transmembrane helix</keyword>
<feature type="transmembrane region" description="Helical" evidence="1">
    <location>
        <begin position="134"/>
        <end position="156"/>
    </location>
</feature>
<feature type="transmembrane region" description="Helical" evidence="1">
    <location>
        <begin position="7"/>
        <end position="25"/>
    </location>
</feature>
<feature type="transmembrane region" description="Helical" evidence="1">
    <location>
        <begin position="168"/>
        <end position="185"/>
    </location>
</feature>
<dbReference type="RefSeq" id="WP_157682149.1">
    <property type="nucleotide sequence ID" value="NZ_LT629740.1"/>
</dbReference>
<dbReference type="Proteomes" id="UP000199679">
    <property type="component" value="Chromosome I"/>
</dbReference>
<sequence>MKVSKRNATLMILLGMINIVLFVILNIRRYNHMHEGIFTYYILLFVSEITYLLPFFYLITLLKYVQEKQFIITCFYALLAGKIISFLFNFISNTSSYLSTILLVIGAVIALIEICVIVVSFLIKNPALTTPFKIYAIVYILVILIEWGVPLLLPLITGFDFYLRASRYMSYMPLLPMLPTLYVIYRSKTLISQTTPAFTS</sequence>
<name>A0A1H1Z2L3_MUCMA</name>
<feature type="transmembrane region" description="Helical" evidence="1">
    <location>
        <begin position="37"/>
        <end position="58"/>
    </location>
</feature>
<keyword evidence="1" id="KW-0472">Membrane</keyword>
<reference evidence="2 3" key="1">
    <citation type="submission" date="2016-10" db="EMBL/GenBank/DDBJ databases">
        <authorList>
            <person name="de Groot N.N."/>
        </authorList>
    </citation>
    <scope>NUCLEOTIDE SEQUENCE [LARGE SCALE GENOMIC DNA]</scope>
    <source>
        <strain evidence="2 3">MP1X4</strain>
    </source>
</reference>
<dbReference type="AlphaFoldDB" id="A0A1H1Z2L3"/>
<accession>A0A1H1Z2L3</accession>
<feature type="transmembrane region" description="Helical" evidence="1">
    <location>
        <begin position="97"/>
        <end position="122"/>
    </location>
</feature>
<proteinExistence type="predicted"/>
<organism evidence="2 3">
    <name type="scientific">Mucilaginibacter mallensis</name>
    <dbReference type="NCBI Taxonomy" id="652787"/>
    <lineage>
        <taxon>Bacteria</taxon>
        <taxon>Pseudomonadati</taxon>
        <taxon>Bacteroidota</taxon>
        <taxon>Sphingobacteriia</taxon>
        <taxon>Sphingobacteriales</taxon>
        <taxon>Sphingobacteriaceae</taxon>
        <taxon>Mucilaginibacter</taxon>
    </lineage>
</organism>
<dbReference type="STRING" id="652787.SAMN05216490_2938"/>
<evidence type="ECO:0000313" key="3">
    <source>
        <dbReference type="Proteomes" id="UP000199679"/>
    </source>
</evidence>
<feature type="transmembrane region" description="Helical" evidence="1">
    <location>
        <begin position="70"/>
        <end position="91"/>
    </location>
</feature>
<evidence type="ECO:0000256" key="1">
    <source>
        <dbReference type="SAM" id="Phobius"/>
    </source>
</evidence>
<dbReference type="EMBL" id="LT629740">
    <property type="protein sequence ID" value="SDT27843.1"/>
    <property type="molecule type" value="Genomic_DNA"/>
</dbReference>
<evidence type="ECO:0000313" key="2">
    <source>
        <dbReference type="EMBL" id="SDT27843.1"/>
    </source>
</evidence>